<dbReference type="Proteomes" id="UP001381693">
    <property type="component" value="Unassembled WGS sequence"/>
</dbReference>
<dbReference type="Pfam" id="PF23073">
    <property type="entry name" value="DUF7045"/>
    <property type="match status" value="1"/>
</dbReference>
<evidence type="ECO:0000313" key="3">
    <source>
        <dbReference type="EMBL" id="KAK7056583.1"/>
    </source>
</evidence>
<feature type="compositionally biased region" description="Polar residues" evidence="1">
    <location>
        <begin position="169"/>
        <end position="179"/>
    </location>
</feature>
<comment type="caution">
    <text evidence="3">The sequence shown here is derived from an EMBL/GenBank/DDBJ whole genome shotgun (WGS) entry which is preliminary data.</text>
</comment>
<feature type="region of interest" description="Disordered" evidence="1">
    <location>
        <begin position="138"/>
        <end position="179"/>
    </location>
</feature>
<dbReference type="EMBL" id="JAXCGZ010021203">
    <property type="protein sequence ID" value="KAK7056583.1"/>
    <property type="molecule type" value="Genomic_DNA"/>
</dbReference>
<feature type="compositionally biased region" description="Pro residues" evidence="1">
    <location>
        <begin position="144"/>
        <end position="159"/>
    </location>
</feature>
<feature type="non-terminal residue" evidence="3">
    <location>
        <position position="211"/>
    </location>
</feature>
<organism evidence="3 4">
    <name type="scientific">Halocaridina rubra</name>
    <name type="common">Hawaiian red shrimp</name>
    <dbReference type="NCBI Taxonomy" id="373956"/>
    <lineage>
        <taxon>Eukaryota</taxon>
        <taxon>Metazoa</taxon>
        <taxon>Ecdysozoa</taxon>
        <taxon>Arthropoda</taxon>
        <taxon>Crustacea</taxon>
        <taxon>Multicrustacea</taxon>
        <taxon>Malacostraca</taxon>
        <taxon>Eumalacostraca</taxon>
        <taxon>Eucarida</taxon>
        <taxon>Decapoda</taxon>
        <taxon>Pleocyemata</taxon>
        <taxon>Caridea</taxon>
        <taxon>Atyoidea</taxon>
        <taxon>Atyidae</taxon>
        <taxon>Halocaridina</taxon>
    </lineage>
</organism>
<evidence type="ECO:0000259" key="2">
    <source>
        <dbReference type="Pfam" id="PF23073"/>
    </source>
</evidence>
<keyword evidence="4" id="KW-1185">Reference proteome</keyword>
<evidence type="ECO:0000256" key="1">
    <source>
        <dbReference type="SAM" id="MobiDB-lite"/>
    </source>
</evidence>
<proteinExistence type="predicted"/>
<evidence type="ECO:0000313" key="4">
    <source>
        <dbReference type="Proteomes" id="UP001381693"/>
    </source>
</evidence>
<accession>A0AAN8WQL2</accession>
<reference evidence="3 4" key="1">
    <citation type="submission" date="2023-11" db="EMBL/GenBank/DDBJ databases">
        <title>Halocaridina rubra genome assembly.</title>
        <authorList>
            <person name="Smith C."/>
        </authorList>
    </citation>
    <scope>NUCLEOTIDE SEQUENCE [LARGE SCALE GENOMIC DNA]</scope>
    <source>
        <strain evidence="3">EP-1</strain>
        <tissue evidence="3">Whole</tissue>
    </source>
</reference>
<dbReference type="PANTHER" id="PTHR22255">
    <property type="entry name" value="LP06548P"/>
    <property type="match status" value="1"/>
</dbReference>
<dbReference type="PANTHER" id="PTHR22255:SF4">
    <property type="entry name" value="CATION-INDEPENDENT MANNOSE-6-PHOSPHATE RECEPTOR"/>
    <property type="match status" value="1"/>
</dbReference>
<dbReference type="AlphaFoldDB" id="A0AAN8WQL2"/>
<name>A0AAN8WQL2_HALRR</name>
<dbReference type="InterPro" id="IPR055473">
    <property type="entry name" value="DUF7045"/>
</dbReference>
<gene>
    <name evidence="3" type="ORF">SK128_000486</name>
</gene>
<protein>
    <recommendedName>
        <fullName evidence="2">DUF7045 domain-containing protein</fullName>
    </recommendedName>
</protein>
<feature type="domain" description="DUF7045" evidence="2">
    <location>
        <begin position="21"/>
        <end position="121"/>
    </location>
</feature>
<sequence length="211" mass="23598">MFRGQVWNTQGRLEPENQSSCPITGEYTGVIPDAKELCARLYSDCHDPQHMYYTVSSCFNASEVYEEREYRCLGQWSEGGVMYTFTHRHDVNIYECFAGVVVNSHEIFIIEAGTSCQRGLQPLADGMKLVRQATCSEIEAKQPTTPPPTDPSSRPPWWPPTTTNPWLKKSSTSTDHPTWNNEISRAAHASSAPQSVTLWTRLAAAVSAILV</sequence>